<organism evidence="2 3">
    <name type="scientific">Streptomyces mobaraensis</name>
    <name type="common">Streptoverticillium mobaraense</name>
    <dbReference type="NCBI Taxonomy" id="35621"/>
    <lineage>
        <taxon>Bacteria</taxon>
        <taxon>Bacillati</taxon>
        <taxon>Actinomycetota</taxon>
        <taxon>Actinomycetes</taxon>
        <taxon>Kitasatosporales</taxon>
        <taxon>Streptomycetaceae</taxon>
        <taxon>Streptomyces</taxon>
    </lineage>
</organism>
<keyword evidence="3" id="KW-1185">Reference proteome</keyword>
<evidence type="ECO:0000313" key="3">
    <source>
        <dbReference type="Proteomes" id="UP000327000"/>
    </source>
</evidence>
<reference evidence="2 3" key="1">
    <citation type="journal article" date="2019" name="Microb. Cell Fact.">
        <title>Exploring novel herbicidin analogues by transcriptional regulator overexpression and MS/MS molecular networking.</title>
        <authorList>
            <person name="Shi Y."/>
            <person name="Gu R."/>
            <person name="Li Y."/>
            <person name="Wang X."/>
            <person name="Ren W."/>
            <person name="Li X."/>
            <person name="Wang L."/>
            <person name="Xie Y."/>
            <person name="Hong B."/>
        </authorList>
    </citation>
    <scope>NUCLEOTIDE SEQUENCE [LARGE SCALE GENOMIC DNA]</scope>
    <source>
        <strain evidence="2 3">US-43</strain>
    </source>
</reference>
<comment type="caution">
    <text evidence="2">The sequence shown here is derived from an EMBL/GenBank/DDBJ whole genome shotgun (WGS) entry which is preliminary data.</text>
</comment>
<proteinExistence type="predicted"/>
<dbReference type="RefSeq" id="WP_152262686.1">
    <property type="nucleotide sequence ID" value="NZ_VOKX01000009.1"/>
</dbReference>
<evidence type="ECO:0000256" key="1">
    <source>
        <dbReference type="SAM" id="MobiDB-lite"/>
    </source>
</evidence>
<dbReference type="EMBL" id="VOKX01000009">
    <property type="protein sequence ID" value="KAB7850147.1"/>
    <property type="molecule type" value="Genomic_DNA"/>
</dbReference>
<accession>A0A5N5WEK5</accession>
<feature type="region of interest" description="Disordered" evidence="1">
    <location>
        <begin position="192"/>
        <end position="211"/>
    </location>
</feature>
<gene>
    <name evidence="2" type="ORF">FRZ00_05985</name>
</gene>
<evidence type="ECO:0000313" key="2">
    <source>
        <dbReference type="EMBL" id="KAB7850147.1"/>
    </source>
</evidence>
<name>A0A5N5WEK5_STRMB</name>
<sequence length="211" mass="22528">MPGRWRAELRPYLPPREAIDALCTGSVAMVGRGWAWITAEDWRAALRRLGYTGVTGYVVVYTAAHTPAAPYALPAGVLLWCCAAWMHAPAEAPRAHPVVQQPGDDTDAFDGPTEEPAVTALDPLEPDAFLDRLRTLIGDRNGVLLRTLVADLHEAGIPADWGVPEARSLCTSLGVPVKGAIKVAGETSVGVHRSALPAPPTPDLQETSDDR</sequence>
<dbReference type="AlphaFoldDB" id="A0A5N5WEK5"/>
<dbReference type="Proteomes" id="UP000327000">
    <property type="component" value="Unassembled WGS sequence"/>
</dbReference>
<protein>
    <submittedName>
        <fullName evidence="2">Uncharacterized protein</fullName>
    </submittedName>
</protein>